<dbReference type="Proteomes" id="UP000023152">
    <property type="component" value="Unassembled WGS sequence"/>
</dbReference>
<proteinExistence type="predicted"/>
<name>X6P681_RETFI</name>
<evidence type="ECO:0000313" key="2">
    <source>
        <dbReference type="Proteomes" id="UP000023152"/>
    </source>
</evidence>
<dbReference type="AlphaFoldDB" id="X6P681"/>
<comment type="caution">
    <text evidence="1">The sequence shown here is derived from an EMBL/GenBank/DDBJ whole genome shotgun (WGS) entry which is preliminary data.</text>
</comment>
<dbReference type="EMBL" id="ASPP01003193">
    <property type="protein sequence ID" value="ETO33701.1"/>
    <property type="molecule type" value="Genomic_DNA"/>
</dbReference>
<reference evidence="1 2" key="1">
    <citation type="journal article" date="2013" name="Curr. Biol.">
        <title>The Genome of the Foraminiferan Reticulomyxa filosa.</title>
        <authorList>
            <person name="Glockner G."/>
            <person name="Hulsmann N."/>
            <person name="Schleicher M."/>
            <person name="Noegel A.A."/>
            <person name="Eichinger L."/>
            <person name="Gallinger C."/>
            <person name="Pawlowski J."/>
            <person name="Sierra R."/>
            <person name="Euteneuer U."/>
            <person name="Pillet L."/>
            <person name="Moustafa A."/>
            <person name="Platzer M."/>
            <person name="Groth M."/>
            <person name="Szafranski K."/>
            <person name="Schliwa M."/>
        </authorList>
    </citation>
    <scope>NUCLEOTIDE SEQUENCE [LARGE SCALE GENOMIC DNA]</scope>
</reference>
<gene>
    <name evidence="1" type="ORF">RFI_03406</name>
</gene>
<evidence type="ECO:0000313" key="1">
    <source>
        <dbReference type="EMBL" id="ETO33701.1"/>
    </source>
</evidence>
<keyword evidence="2" id="KW-1185">Reference proteome</keyword>
<protein>
    <submittedName>
        <fullName evidence="1">Uncharacterized protein</fullName>
    </submittedName>
</protein>
<sequence length="137" mass="15704">MSKKSSMSSSKVSAWDYLFGRDGVLCRVHDSCRIDWENEPGWLIFDEGTVWGGYCEVTFYPDNDQHSKIKVFGGSVFNRQFEACQKKFQELREKYEIFAEIEGESKDEINNDIMPTDLEPGQTLMGGVINIEPKSTK</sequence>
<accession>X6P681</accession>
<organism evidence="1 2">
    <name type="scientific">Reticulomyxa filosa</name>
    <dbReference type="NCBI Taxonomy" id="46433"/>
    <lineage>
        <taxon>Eukaryota</taxon>
        <taxon>Sar</taxon>
        <taxon>Rhizaria</taxon>
        <taxon>Retaria</taxon>
        <taxon>Foraminifera</taxon>
        <taxon>Monothalamids</taxon>
        <taxon>Reticulomyxidae</taxon>
        <taxon>Reticulomyxa</taxon>
    </lineage>
</organism>